<dbReference type="EC" id="3.4.19.3" evidence="6"/>
<keyword evidence="5" id="KW-0788">Thiol protease</keyword>
<evidence type="ECO:0000256" key="2">
    <source>
        <dbReference type="ARBA" id="ARBA00022490"/>
    </source>
</evidence>
<evidence type="ECO:0000313" key="8">
    <source>
        <dbReference type="Proteomes" id="UP000321816"/>
    </source>
</evidence>
<dbReference type="InterPro" id="IPR033694">
    <property type="entry name" value="PGPEP1_Cys_AS"/>
</dbReference>
<evidence type="ECO:0000256" key="4">
    <source>
        <dbReference type="ARBA" id="ARBA00022801"/>
    </source>
</evidence>
<keyword evidence="3" id="KW-0645">Protease</keyword>
<evidence type="ECO:0000313" key="7">
    <source>
        <dbReference type="EMBL" id="WWD79145.1"/>
    </source>
</evidence>
<keyword evidence="8" id="KW-1185">Reference proteome</keyword>
<dbReference type="AlphaFoldDB" id="A0A5C7FF00"/>
<dbReference type="Pfam" id="PF01470">
    <property type="entry name" value="Peptidase_C15"/>
    <property type="match status" value="1"/>
</dbReference>
<dbReference type="PROSITE" id="PS01334">
    <property type="entry name" value="PYRASE_CYS"/>
    <property type="match status" value="1"/>
</dbReference>
<sequence length="207" mass="22698">MKILFTGFEPFGKMDKNPSWELAEWVKQEKFPGADVRAEGLPVIFQTCAHKALDIIKSWNPDVVLHFGVAAGRQTINIEQTAVNIEHAPDTPDNAGDAPADRYIDSGGPDGIFATIPVRNLTENLQEAGIPAEVSYSAGTYICNSTLYRVLRFINDQELSVKAGFIHVPVTPDMASGSSLPSMDLEVQKRAVTQLIATLVKEEENRD</sequence>
<comment type="similarity">
    <text evidence="1">Belongs to the peptidase C15 family.</text>
</comment>
<dbReference type="PANTHER" id="PTHR23402">
    <property type="entry name" value="PROTEASE FAMILY C15 PYROGLUTAMYL-PEPTIDASE I-RELATED"/>
    <property type="match status" value="1"/>
</dbReference>
<comment type="catalytic activity">
    <reaction evidence="6">
        <text>Release of an N-terminal pyroglutamyl group from a polypeptide, the second amino acid generally not being Pro.</text>
        <dbReference type="EC" id="3.4.19.3"/>
    </reaction>
</comment>
<feature type="active site" evidence="6">
    <location>
        <position position="143"/>
    </location>
</feature>
<dbReference type="GO" id="GO:0005829">
    <property type="term" value="C:cytosol"/>
    <property type="evidence" value="ECO:0007669"/>
    <property type="project" value="InterPro"/>
</dbReference>
<evidence type="ECO:0000256" key="1">
    <source>
        <dbReference type="ARBA" id="ARBA00006641"/>
    </source>
</evidence>
<keyword evidence="4" id="KW-0378">Hydrolase</keyword>
<dbReference type="InterPro" id="IPR000816">
    <property type="entry name" value="Peptidase_C15"/>
</dbReference>
<dbReference type="GO" id="GO:0016920">
    <property type="term" value="F:pyroglutamyl-peptidase activity"/>
    <property type="evidence" value="ECO:0007669"/>
    <property type="project" value="UniProtKB-EC"/>
</dbReference>
<accession>A0A5C7FF00</accession>
<keyword evidence="2" id="KW-0963">Cytoplasm</keyword>
<dbReference type="PRINTS" id="PR00706">
    <property type="entry name" value="PYROGLUPTASE"/>
</dbReference>
<organism evidence="7 8">
    <name type="scientific">Alkalicoccus halolimnae</name>
    <dbReference type="NCBI Taxonomy" id="1667239"/>
    <lineage>
        <taxon>Bacteria</taxon>
        <taxon>Bacillati</taxon>
        <taxon>Bacillota</taxon>
        <taxon>Bacilli</taxon>
        <taxon>Bacillales</taxon>
        <taxon>Bacillaceae</taxon>
        <taxon>Alkalicoccus</taxon>
    </lineage>
</organism>
<evidence type="ECO:0000256" key="3">
    <source>
        <dbReference type="ARBA" id="ARBA00022670"/>
    </source>
</evidence>
<protein>
    <recommendedName>
        <fullName evidence="6">Pyroglutamyl-peptidase I</fullName>
        <ecNumber evidence="6">3.4.19.3</ecNumber>
    </recommendedName>
</protein>
<dbReference type="EMBL" id="CP144914">
    <property type="protein sequence ID" value="WWD79145.1"/>
    <property type="molecule type" value="Genomic_DNA"/>
</dbReference>
<dbReference type="OrthoDB" id="9779738at2"/>
<evidence type="ECO:0000256" key="6">
    <source>
        <dbReference type="PROSITE-ProRule" id="PRU10077"/>
    </source>
</evidence>
<dbReference type="KEGG" id="ahal:FTX54_012040"/>
<name>A0A5C7FF00_9BACI</name>
<dbReference type="RefSeq" id="WP_147803547.1">
    <property type="nucleotide sequence ID" value="NZ_CP144914.1"/>
</dbReference>
<dbReference type="GO" id="GO:0006508">
    <property type="term" value="P:proteolysis"/>
    <property type="evidence" value="ECO:0007669"/>
    <property type="project" value="UniProtKB-KW"/>
</dbReference>
<proteinExistence type="inferred from homology"/>
<dbReference type="SUPFAM" id="SSF53182">
    <property type="entry name" value="Pyrrolidone carboxyl peptidase (pyroglutamate aminopeptidase)"/>
    <property type="match status" value="1"/>
</dbReference>
<gene>
    <name evidence="7" type="ORF">FTX54_012040</name>
</gene>
<dbReference type="Gene3D" id="3.40.630.20">
    <property type="entry name" value="Peptidase C15, pyroglutamyl peptidase I-like"/>
    <property type="match status" value="1"/>
</dbReference>
<dbReference type="PANTHER" id="PTHR23402:SF1">
    <property type="entry name" value="PYROGLUTAMYL-PEPTIDASE I"/>
    <property type="match status" value="1"/>
</dbReference>
<dbReference type="Proteomes" id="UP000321816">
    <property type="component" value="Chromosome"/>
</dbReference>
<dbReference type="PIRSF" id="PIRSF015592">
    <property type="entry name" value="Prld-crbxl_pptds"/>
    <property type="match status" value="1"/>
</dbReference>
<dbReference type="CDD" id="cd00501">
    <property type="entry name" value="Peptidase_C15"/>
    <property type="match status" value="1"/>
</dbReference>
<reference evidence="7 8" key="1">
    <citation type="submission" date="2024-01" db="EMBL/GenBank/DDBJ databases">
        <title>Complete Genome Sequence of Alkalicoccus halolimnae BZ-SZ-XJ29T, a Moderately Halophilic Bacterium Isolated from a Salt Lake.</title>
        <authorList>
            <person name="Zhao B."/>
        </authorList>
    </citation>
    <scope>NUCLEOTIDE SEQUENCE [LARGE SCALE GENOMIC DNA]</scope>
    <source>
        <strain evidence="7 8">BZ-SZ-XJ29</strain>
    </source>
</reference>
<dbReference type="InterPro" id="IPR036440">
    <property type="entry name" value="Peptidase_C15-like_sf"/>
</dbReference>
<evidence type="ECO:0000256" key="5">
    <source>
        <dbReference type="ARBA" id="ARBA00022807"/>
    </source>
</evidence>
<dbReference type="InterPro" id="IPR016125">
    <property type="entry name" value="Peptidase_C15-like"/>
</dbReference>